<dbReference type="Gene3D" id="3.50.50.60">
    <property type="entry name" value="FAD/NAD(P)-binding domain"/>
    <property type="match status" value="2"/>
</dbReference>
<dbReference type="AlphaFoldDB" id="B4D555"/>
<dbReference type="PROSITE" id="PS00198">
    <property type="entry name" value="4FE4S_FER_1"/>
    <property type="match status" value="1"/>
</dbReference>
<evidence type="ECO:0000256" key="4">
    <source>
        <dbReference type="ARBA" id="ARBA00022723"/>
    </source>
</evidence>
<evidence type="ECO:0000256" key="8">
    <source>
        <dbReference type="ARBA" id="ARBA00023014"/>
    </source>
</evidence>
<dbReference type="InParanoid" id="B4D555"/>
<evidence type="ECO:0000256" key="6">
    <source>
        <dbReference type="ARBA" id="ARBA00023002"/>
    </source>
</evidence>
<evidence type="ECO:0000256" key="5">
    <source>
        <dbReference type="ARBA" id="ARBA00022827"/>
    </source>
</evidence>
<dbReference type="PANTHER" id="PTHR42784:SF1">
    <property type="entry name" value="PYRANOSE 2-OXIDASE"/>
    <property type="match status" value="1"/>
</dbReference>
<dbReference type="InterPro" id="IPR017896">
    <property type="entry name" value="4Fe4S_Fe-S-bd"/>
</dbReference>
<sequence>MFYVIGSGPAAISAAVALTNRGLPVTILDAGRKLEKERQEILDRLGKLPPGQWPAADLDALRGGDQKTRQGSIHVKLNYGSDYPYATNGTLLDSAEEPPFHYSEARGGLSNVWGASQLPSRAADIEDWPISVADLEPHYRAVFDFMPTSAVNDELAELLPTYTDRGQDLRPSQQAGEFLADLRANREPLRRAGLHFGRSRVAVTAADEARGLGCVHCGLCLYGCPYGLIYSTASTLRRLIEEKKVTYIDRHSVEKLEPTANGVTIIARDLERQQTVTFEAERAFVGTGVLPTAGLVLNSLGAFDQTVEMLDSQYFIYPFFRLRRTPDVRQEELHSLVQAFVEIEDPAISRHLVHLEIFSYSDFLQRALMETPLRFFLRIPWVAEQLFGRLLVVQGFLHSRDSGRLNISLRRNAAGQPHLHVEPQPSRRAWWASIRAGLKLVANARFLGGAPVVPAMQFAEPGRSYHSGGTFPMRSRPGKFETDVLGQPTGLARVHLLDASVFPSIPATTITLTVMANAHRIATEAAKL</sequence>
<gene>
    <name evidence="10" type="ORF">CfE428DRAFT_4044</name>
</gene>
<dbReference type="PROSITE" id="PS51379">
    <property type="entry name" value="4FE4S_FER_2"/>
    <property type="match status" value="1"/>
</dbReference>
<keyword evidence="8" id="KW-0411">Iron-sulfur</keyword>
<dbReference type="GO" id="GO:0051536">
    <property type="term" value="F:iron-sulfur cluster binding"/>
    <property type="evidence" value="ECO:0007669"/>
    <property type="project" value="UniProtKB-KW"/>
</dbReference>
<name>B4D555_9BACT</name>
<dbReference type="InterPro" id="IPR051473">
    <property type="entry name" value="P2Ox-like"/>
</dbReference>
<feature type="domain" description="4Fe-4S ferredoxin-type" evidence="9">
    <location>
        <begin position="202"/>
        <end position="234"/>
    </location>
</feature>
<dbReference type="Proteomes" id="UP000005824">
    <property type="component" value="Unassembled WGS sequence"/>
</dbReference>
<dbReference type="eggNOG" id="COG2303">
    <property type="taxonomic scope" value="Bacteria"/>
</dbReference>
<evidence type="ECO:0000256" key="1">
    <source>
        <dbReference type="ARBA" id="ARBA00001974"/>
    </source>
</evidence>
<evidence type="ECO:0000313" key="10">
    <source>
        <dbReference type="EMBL" id="EDY18260.1"/>
    </source>
</evidence>
<dbReference type="STRING" id="497964.CfE428DRAFT_4044"/>
<keyword evidence="7" id="KW-0408">Iron</keyword>
<proteinExistence type="inferred from homology"/>
<evidence type="ECO:0000259" key="9">
    <source>
        <dbReference type="PROSITE" id="PS51379"/>
    </source>
</evidence>
<dbReference type="GO" id="GO:0016614">
    <property type="term" value="F:oxidoreductase activity, acting on CH-OH group of donors"/>
    <property type="evidence" value="ECO:0007669"/>
    <property type="project" value="InterPro"/>
</dbReference>
<organism evidence="10 11">
    <name type="scientific">Chthoniobacter flavus Ellin428</name>
    <dbReference type="NCBI Taxonomy" id="497964"/>
    <lineage>
        <taxon>Bacteria</taxon>
        <taxon>Pseudomonadati</taxon>
        <taxon>Verrucomicrobiota</taxon>
        <taxon>Spartobacteria</taxon>
        <taxon>Chthoniobacterales</taxon>
        <taxon>Chthoniobacteraceae</taxon>
        <taxon>Chthoniobacter</taxon>
    </lineage>
</organism>
<protein>
    <submittedName>
        <fullName evidence="10">FAD dependent oxidoreductase</fullName>
    </submittedName>
</protein>
<comment type="similarity">
    <text evidence="2">Belongs to the GMC oxidoreductase family.</text>
</comment>
<dbReference type="EMBL" id="ABVL01000013">
    <property type="protein sequence ID" value="EDY18260.1"/>
    <property type="molecule type" value="Genomic_DNA"/>
</dbReference>
<keyword evidence="3" id="KW-0285">Flavoprotein</keyword>
<evidence type="ECO:0000256" key="2">
    <source>
        <dbReference type="ARBA" id="ARBA00010790"/>
    </source>
</evidence>
<dbReference type="InterPro" id="IPR017900">
    <property type="entry name" value="4Fe4S_Fe_S_CS"/>
</dbReference>
<dbReference type="InterPro" id="IPR007867">
    <property type="entry name" value="GMC_OxRtase_C"/>
</dbReference>
<dbReference type="RefSeq" id="WP_006981368.1">
    <property type="nucleotide sequence ID" value="NZ_ABVL01000013.1"/>
</dbReference>
<evidence type="ECO:0000256" key="3">
    <source>
        <dbReference type="ARBA" id="ARBA00022630"/>
    </source>
</evidence>
<evidence type="ECO:0000256" key="7">
    <source>
        <dbReference type="ARBA" id="ARBA00023004"/>
    </source>
</evidence>
<dbReference type="SUPFAM" id="SSF51905">
    <property type="entry name" value="FAD/NAD(P)-binding domain"/>
    <property type="match status" value="1"/>
</dbReference>
<keyword evidence="11" id="KW-1185">Reference proteome</keyword>
<accession>B4D555</accession>
<evidence type="ECO:0000313" key="11">
    <source>
        <dbReference type="Proteomes" id="UP000005824"/>
    </source>
</evidence>
<comment type="cofactor">
    <cofactor evidence="1">
        <name>FAD</name>
        <dbReference type="ChEBI" id="CHEBI:57692"/>
    </cofactor>
</comment>
<keyword evidence="4" id="KW-0479">Metal-binding</keyword>
<dbReference type="PANTHER" id="PTHR42784">
    <property type="entry name" value="PYRANOSE 2-OXIDASE"/>
    <property type="match status" value="1"/>
</dbReference>
<reference evidence="10 11" key="1">
    <citation type="journal article" date="2011" name="J. Bacteriol.">
        <title>Genome sequence of Chthoniobacter flavus Ellin428, an aerobic heterotrophic soil bacterium.</title>
        <authorList>
            <person name="Kant R."/>
            <person name="van Passel M.W."/>
            <person name="Palva A."/>
            <person name="Lucas S."/>
            <person name="Lapidus A."/>
            <person name="Glavina Del Rio T."/>
            <person name="Dalin E."/>
            <person name="Tice H."/>
            <person name="Bruce D."/>
            <person name="Goodwin L."/>
            <person name="Pitluck S."/>
            <person name="Larimer F.W."/>
            <person name="Land M.L."/>
            <person name="Hauser L."/>
            <person name="Sangwan P."/>
            <person name="de Vos W.M."/>
            <person name="Janssen P.H."/>
            <person name="Smidt H."/>
        </authorList>
    </citation>
    <scope>NUCLEOTIDE SEQUENCE [LARGE SCALE GENOMIC DNA]</scope>
    <source>
        <strain evidence="10 11">Ellin428</strain>
    </source>
</reference>
<keyword evidence="5" id="KW-0274">FAD</keyword>
<dbReference type="GO" id="GO:0046872">
    <property type="term" value="F:metal ion binding"/>
    <property type="evidence" value="ECO:0007669"/>
    <property type="project" value="UniProtKB-KW"/>
</dbReference>
<comment type="caution">
    <text evidence="10">The sequence shown here is derived from an EMBL/GenBank/DDBJ whole genome shotgun (WGS) entry which is preliminary data.</text>
</comment>
<dbReference type="Pfam" id="PF05199">
    <property type="entry name" value="GMC_oxred_C"/>
    <property type="match status" value="1"/>
</dbReference>
<dbReference type="InterPro" id="IPR036188">
    <property type="entry name" value="FAD/NAD-bd_sf"/>
</dbReference>
<keyword evidence="6" id="KW-0560">Oxidoreductase</keyword>